<dbReference type="Proteomes" id="UP000026961">
    <property type="component" value="Chromosome 8"/>
</dbReference>
<evidence type="ECO:0000313" key="3">
    <source>
        <dbReference type="Proteomes" id="UP000026961"/>
    </source>
</evidence>
<evidence type="ECO:0000313" key="2">
    <source>
        <dbReference type="EnsemblPlants" id="OGLUM08G16740.1"/>
    </source>
</evidence>
<dbReference type="EnsemblPlants" id="OGLUM08G16740.1">
    <property type="protein sequence ID" value="OGLUM08G16740.1"/>
    <property type="gene ID" value="OGLUM08G16740"/>
</dbReference>
<evidence type="ECO:0000256" key="1">
    <source>
        <dbReference type="SAM" id="MobiDB-lite"/>
    </source>
</evidence>
<name>A0A0E0AVU0_9ORYZ</name>
<dbReference type="HOGENOM" id="CLU_197850_0_0_1"/>
<reference evidence="2" key="1">
    <citation type="submission" date="2015-04" db="UniProtKB">
        <authorList>
            <consortium name="EnsemblPlants"/>
        </authorList>
    </citation>
    <scope>IDENTIFICATION</scope>
</reference>
<feature type="region of interest" description="Disordered" evidence="1">
    <location>
        <begin position="38"/>
        <end position="60"/>
    </location>
</feature>
<dbReference type="AlphaFoldDB" id="A0A0E0AVU0"/>
<keyword evidence="3" id="KW-1185">Reference proteome</keyword>
<feature type="compositionally biased region" description="Low complexity" evidence="1">
    <location>
        <begin position="48"/>
        <end position="60"/>
    </location>
</feature>
<proteinExistence type="predicted"/>
<organism evidence="2">
    <name type="scientific">Oryza glumipatula</name>
    <dbReference type="NCBI Taxonomy" id="40148"/>
    <lineage>
        <taxon>Eukaryota</taxon>
        <taxon>Viridiplantae</taxon>
        <taxon>Streptophyta</taxon>
        <taxon>Embryophyta</taxon>
        <taxon>Tracheophyta</taxon>
        <taxon>Spermatophyta</taxon>
        <taxon>Magnoliopsida</taxon>
        <taxon>Liliopsida</taxon>
        <taxon>Poales</taxon>
        <taxon>Poaceae</taxon>
        <taxon>BOP clade</taxon>
        <taxon>Oryzoideae</taxon>
        <taxon>Oryzeae</taxon>
        <taxon>Oryzinae</taxon>
        <taxon>Oryza</taxon>
    </lineage>
</organism>
<dbReference type="Gramene" id="OGLUM08G16740.1">
    <property type="protein sequence ID" value="OGLUM08G16740.1"/>
    <property type="gene ID" value="OGLUM08G16740"/>
</dbReference>
<accession>A0A0E0AVU0</accession>
<dbReference type="STRING" id="40148.A0A0E0AVU0"/>
<reference evidence="2" key="2">
    <citation type="submission" date="2018-05" db="EMBL/GenBank/DDBJ databases">
        <title>OgluRS3 (Oryza glumaepatula Reference Sequence Version 3).</title>
        <authorList>
            <person name="Zhang J."/>
            <person name="Kudrna D."/>
            <person name="Lee S."/>
            <person name="Talag J."/>
            <person name="Welchert J."/>
            <person name="Wing R.A."/>
        </authorList>
    </citation>
    <scope>NUCLEOTIDE SEQUENCE [LARGE SCALE GENOMIC DNA]</scope>
</reference>
<sequence length="60" mass="6330">MFDAAGDDGAAGGGHGRFMDRFVSALQHYSWARRRSRGALPCRSPGLAPAAAPANFNPNQ</sequence>
<protein>
    <submittedName>
        <fullName evidence="2">Uncharacterized protein</fullName>
    </submittedName>
</protein>